<evidence type="ECO:0000313" key="3">
    <source>
        <dbReference type="EMBL" id="KAG2379407.1"/>
    </source>
</evidence>
<name>A0AA88KGQ7_NAELO</name>
<dbReference type="Gene3D" id="3.90.1300.10">
    <property type="entry name" value="Amidase signature (AS) domain"/>
    <property type="match status" value="1"/>
</dbReference>
<dbReference type="SUPFAM" id="SSF75304">
    <property type="entry name" value="Amidase signature (AS) enzymes"/>
    <property type="match status" value="1"/>
</dbReference>
<sequence length="546" mass="60778">MWHPSNNTSLTRRFCFWTADELLRAYRSKTLSPKVVVQDILERIQQVNDKVNAYCFVEEKEKLLKQAEESEERYLNGNPLPLDGIPVSVKDLLTVKGWKTCFGSKAYTTQRLELSGNNEQALIDQVDSPSVEHARKAGCIFIGKVTSPEFGWEGVTLSPMTGITRNPFDFNLSSGGSSGGSSAALGLGMAPLSIGSDAAGSVRIPASMCMVSSIKPTVSMVPHAPASPFGTMANIGPMAMTIKDVALFLDIIAQPHPWDPLSIHPSSYGGNENSQKNVNDLYDSPPRKYSDDLEGSIRGLRIGMNFSLSSYCDPDIEKAVRQAAKVFEQLGAIVEEVPELPFQKDSENLDIFGSFKVLWCTGGATVLNKRIQPEYQHLVDENLQQVASRGRSYTAYDLNSAEMTRTTMTALMNQQFFTKYDILLTPTLPITAIDAELETCRDEKIVEQLCGFHLETSDKNHHSVPKPPCQSPYFEKEFDMRRWWMFCQYTYPMNMMKLPAASVPCGKFMGLHVVGPQYAERLVLKVAHAFQCHTDFVPDLSKNCCE</sequence>
<reference evidence="3 4" key="1">
    <citation type="journal article" date="2018" name="BMC Genomics">
        <title>The genome of Naegleria lovaniensis, the basis for a comparative approach to unravel pathogenicity factors of the human pathogenic amoeba N. fowleri.</title>
        <authorList>
            <person name="Liechti N."/>
            <person name="Schurch N."/>
            <person name="Bruggmann R."/>
            <person name="Wittwer M."/>
        </authorList>
    </citation>
    <scope>NUCLEOTIDE SEQUENCE [LARGE SCALE GENOMIC DNA]</scope>
    <source>
        <strain evidence="3 4">ATCC 30569</strain>
    </source>
</reference>
<dbReference type="InterPro" id="IPR000120">
    <property type="entry name" value="Amidase"/>
</dbReference>
<dbReference type="PANTHER" id="PTHR11895:SF7">
    <property type="entry name" value="GLUTAMYL-TRNA(GLN) AMIDOTRANSFERASE SUBUNIT A, MITOCHONDRIAL"/>
    <property type="match status" value="1"/>
</dbReference>
<feature type="domain" description="Amidase" evidence="2">
    <location>
        <begin position="36"/>
        <end position="437"/>
    </location>
</feature>
<dbReference type="GeneID" id="68100000"/>
<dbReference type="PROSITE" id="PS00571">
    <property type="entry name" value="AMIDASES"/>
    <property type="match status" value="1"/>
</dbReference>
<keyword evidence="4" id="KW-1185">Reference proteome</keyword>
<accession>A0AA88KGQ7</accession>
<dbReference type="RefSeq" id="XP_044546669.1">
    <property type="nucleotide sequence ID" value="XM_044697523.1"/>
</dbReference>
<dbReference type="InterPro" id="IPR020556">
    <property type="entry name" value="Amidase_CS"/>
</dbReference>
<proteinExistence type="inferred from homology"/>
<organism evidence="3 4">
    <name type="scientific">Naegleria lovaniensis</name>
    <name type="common">Amoeba</name>
    <dbReference type="NCBI Taxonomy" id="51637"/>
    <lineage>
        <taxon>Eukaryota</taxon>
        <taxon>Discoba</taxon>
        <taxon>Heterolobosea</taxon>
        <taxon>Tetramitia</taxon>
        <taxon>Eutetramitia</taxon>
        <taxon>Vahlkampfiidae</taxon>
        <taxon>Naegleria</taxon>
    </lineage>
</organism>
<evidence type="ECO:0000259" key="2">
    <source>
        <dbReference type="Pfam" id="PF01425"/>
    </source>
</evidence>
<evidence type="ECO:0000256" key="1">
    <source>
        <dbReference type="ARBA" id="ARBA00009199"/>
    </source>
</evidence>
<dbReference type="InterPro" id="IPR023631">
    <property type="entry name" value="Amidase_dom"/>
</dbReference>
<dbReference type="Proteomes" id="UP000816034">
    <property type="component" value="Unassembled WGS sequence"/>
</dbReference>
<comment type="similarity">
    <text evidence="1">Belongs to the amidase family.</text>
</comment>
<dbReference type="AlphaFoldDB" id="A0AA88KGQ7"/>
<gene>
    <name evidence="3" type="ORF">C9374_007546</name>
</gene>
<dbReference type="Pfam" id="PF01425">
    <property type="entry name" value="Amidase"/>
    <property type="match status" value="1"/>
</dbReference>
<dbReference type="EMBL" id="PYSW02000029">
    <property type="protein sequence ID" value="KAG2379407.1"/>
    <property type="molecule type" value="Genomic_DNA"/>
</dbReference>
<protein>
    <recommendedName>
        <fullName evidence="2">Amidase domain-containing protein</fullName>
    </recommendedName>
</protein>
<evidence type="ECO:0000313" key="4">
    <source>
        <dbReference type="Proteomes" id="UP000816034"/>
    </source>
</evidence>
<comment type="caution">
    <text evidence="3">The sequence shown here is derived from an EMBL/GenBank/DDBJ whole genome shotgun (WGS) entry which is preliminary data.</text>
</comment>
<dbReference type="PANTHER" id="PTHR11895">
    <property type="entry name" value="TRANSAMIDASE"/>
    <property type="match status" value="1"/>
</dbReference>
<dbReference type="GO" id="GO:0003824">
    <property type="term" value="F:catalytic activity"/>
    <property type="evidence" value="ECO:0007669"/>
    <property type="project" value="InterPro"/>
</dbReference>
<dbReference type="InterPro" id="IPR036928">
    <property type="entry name" value="AS_sf"/>
</dbReference>